<dbReference type="PRINTS" id="PR00081">
    <property type="entry name" value="GDHRDH"/>
</dbReference>
<evidence type="ECO:0000259" key="3">
    <source>
        <dbReference type="SMART" id="SM00822"/>
    </source>
</evidence>
<sequence>MAEVTQKLKGKVAIVTGGASGIGEATARLFAQHGARAVVIADIQDEKGRAVAASIPSQICSYVQCDVSDENQVKAMVDWTVQKYGQLDIMFSNAGVVGNSGQKVLDLDLSEFDRVMNVNARGMAACVKHAARAMVDKRVRGSIICTGSIAASRGGAWRTDYIMSKHAVLGLVRSACRQLGEYGIRVNSISPSAVMTPLMISAEPEVSMKALKRYGPQTSLKGITLTVKHLAEAALFLASDDSAFVSGHDLGVDGGLISLPDPMSSL</sequence>
<proteinExistence type="inferred from homology"/>
<accession>A0A9J6A0X5</accession>
<keyword evidence="5" id="KW-1185">Reference proteome</keyword>
<dbReference type="Proteomes" id="UP000824120">
    <property type="component" value="Chromosome 3"/>
</dbReference>
<dbReference type="PANTHER" id="PTHR42820">
    <property type="entry name" value="SHORT-CHAIN DEHYDROGENASE REDUCTASE"/>
    <property type="match status" value="1"/>
</dbReference>
<dbReference type="FunFam" id="3.40.50.720:FF:000084">
    <property type="entry name" value="Short-chain dehydrogenase reductase"/>
    <property type="match status" value="1"/>
</dbReference>
<evidence type="ECO:0000256" key="2">
    <source>
        <dbReference type="ARBA" id="ARBA00023027"/>
    </source>
</evidence>
<reference evidence="4 5" key="1">
    <citation type="submission" date="2020-09" db="EMBL/GenBank/DDBJ databases">
        <title>De no assembly of potato wild relative species, Solanum commersonii.</title>
        <authorList>
            <person name="Cho K."/>
        </authorList>
    </citation>
    <scope>NUCLEOTIDE SEQUENCE [LARGE SCALE GENOMIC DNA]</scope>
    <source>
        <strain evidence="4">LZ3.2</strain>
        <tissue evidence="4">Leaf</tissue>
    </source>
</reference>
<dbReference type="Gene3D" id="3.40.50.720">
    <property type="entry name" value="NAD(P)-binding Rossmann-like Domain"/>
    <property type="match status" value="1"/>
</dbReference>
<evidence type="ECO:0000256" key="1">
    <source>
        <dbReference type="ARBA" id="ARBA00006484"/>
    </source>
</evidence>
<comment type="similarity">
    <text evidence="1">Belongs to the short-chain dehydrogenases/reductases (SDR) family.</text>
</comment>
<keyword evidence="2" id="KW-0520">NAD</keyword>
<comment type="caution">
    <text evidence="4">The sequence shown here is derived from an EMBL/GenBank/DDBJ whole genome shotgun (WGS) entry which is preliminary data.</text>
</comment>
<evidence type="ECO:0000313" key="5">
    <source>
        <dbReference type="Proteomes" id="UP000824120"/>
    </source>
</evidence>
<dbReference type="PRINTS" id="PR00080">
    <property type="entry name" value="SDRFAMILY"/>
</dbReference>
<gene>
    <name evidence="4" type="ORF">H5410_018053</name>
</gene>
<protein>
    <recommendedName>
        <fullName evidence="3">Ketoreductase domain-containing protein</fullName>
    </recommendedName>
</protein>
<dbReference type="InterPro" id="IPR002347">
    <property type="entry name" value="SDR_fam"/>
</dbReference>
<organism evidence="4 5">
    <name type="scientific">Solanum commersonii</name>
    <name type="common">Commerson's wild potato</name>
    <name type="synonym">Commerson's nightshade</name>
    <dbReference type="NCBI Taxonomy" id="4109"/>
    <lineage>
        <taxon>Eukaryota</taxon>
        <taxon>Viridiplantae</taxon>
        <taxon>Streptophyta</taxon>
        <taxon>Embryophyta</taxon>
        <taxon>Tracheophyta</taxon>
        <taxon>Spermatophyta</taxon>
        <taxon>Magnoliopsida</taxon>
        <taxon>eudicotyledons</taxon>
        <taxon>Gunneridae</taxon>
        <taxon>Pentapetalae</taxon>
        <taxon>asterids</taxon>
        <taxon>lamiids</taxon>
        <taxon>Solanales</taxon>
        <taxon>Solanaceae</taxon>
        <taxon>Solanoideae</taxon>
        <taxon>Solaneae</taxon>
        <taxon>Solanum</taxon>
    </lineage>
</organism>
<dbReference type="GO" id="GO:0016616">
    <property type="term" value="F:oxidoreductase activity, acting on the CH-OH group of donors, NAD or NADP as acceptor"/>
    <property type="evidence" value="ECO:0007669"/>
    <property type="project" value="UniProtKB-ARBA"/>
</dbReference>
<evidence type="ECO:0000313" key="4">
    <source>
        <dbReference type="EMBL" id="KAG5618229.1"/>
    </source>
</evidence>
<dbReference type="AlphaFoldDB" id="A0A9J6A0X5"/>
<feature type="domain" description="Ketoreductase" evidence="3">
    <location>
        <begin position="11"/>
        <end position="192"/>
    </location>
</feature>
<dbReference type="OrthoDB" id="294295at2759"/>
<dbReference type="InterPro" id="IPR057326">
    <property type="entry name" value="KR_dom"/>
</dbReference>
<name>A0A9J6A0X5_SOLCO</name>
<dbReference type="Pfam" id="PF13561">
    <property type="entry name" value="adh_short_C2"/>
    <property type="match status" value="1"/>
</dbReference>
<dbReference type="EMBL" id="JACXVP010000003">
    <property type="protein sequence ID" value="KAG5618229.1"/>
    <property type="molecule type" value="Genomic_DNA"/>
</dbReference>
<dbReference type="PANTHER" id="PTHR42820:SF21">
    <property type="entry name" value="SHORT-CHAIN DEHYDROGENASE REDUCTASE 3B-LIKE"/>
    <property type="match status" value="1"/>
</dbReference>
<dbReference type="SMART" id="SM00822">
    <property type="entry name" value="PKS_KR"/>
    <property type="match status" value="1"/>
</dbReference>
<dbReference type="SUPFAM" id="SSF51735">
    <property type="entry name" value="NAD(P)-binding Rossmann-fold domains"/>
    <property type="match status" value="1"/>
</dbReference>
<dbReference type="InterPro" id="IPR036291">
    <property type="entry name" value="NAD(P)-bd_dom_sf"/>
</dbReference>